<evidence type="ECO:0000313" key="2">
    <source>
        <dbReference type="Proteomes" id="UP000515211"/>
    </source>
</evidence>
<name>A0A9C6T7S6_ARADU</name>
<dbReference type="Proteomes" id="UP000515211">
    <property type="component" value="Chromosome 10"/>
</dbReference>
<reference evidence="2" key="1">
    <citation type="journal article" date="2016" name="Nat. Genet.">
        <title>The genome sequences of Arachis duranensis and Arachis ipaensis, the diploid ancestors of cultivated peanut.</title>
        <authorList>
            <person name="Bertioli D.J."/>
            <person name="Cannon S.B."/>
            <person name="Froenicke L."/>
            <person name="Huang G."/>
            <person name="Farmer A.D."/>
            <person name="Cannon E.K."/>
            <person name="Liu X."/>
            <person name="Gao D."/>
            <person name="Clevenger J."/>
            <person name="Dash S."/>
            <person name="Ren L."/>
            <person name="Moretzsohn M.C."/>
            <person name="Shirasawa K."/>
            <person name="Huang W."/>
            <person name="Vidigal B."/>
            <person name="Abernathy B."/>
            <person name="Chu Y."/>
            <person name="Niederhuth C.E."/>
            <person name="Umale P."/>
            <person name="Araujo A.C."/>
            <person name="Kozik A."/>
            <person name="Kim K.D."/>
            <person name="Burow M.D."/>
            <person name="Varshney R.K."/>
            <person name="Wang X."/>
            <person name="Zhang X."/>
            <person name="Barkley N."/>
            <person name="Guimaraes P.M."/>
            <person name="Isobe S."/>
            <person name="Guo B."/>
            <person name="Liao B."/>
            <person name="Stalker H.T."/>
            <person name="Schmitz R.J."/>
            <person name="Scheffler B.E."/>
            <person name="Leal-Bertioli S.C."/>
            <person name="Xun X."/>
            <person name="Jackson S.A."/>
            <person name="Michelmore R."/>
            <person name="Ozias-Akins P."/>
        </authorList>
    </citation>
    <scope>NUCLEOTIDE SEQUENCE [LARGE SCALE GENOMIC DNA]</scope>
    <source>
        <strain evidence="2">cv. V14167</strain>
    </source>
</reference>
<reference evidence="3" key="2">
    <citation type="submission" date="2025-08" db="UniProtKB">
        <authorList>
            <consortium name="RefSeq"/>
        </authorList>
    </citation>
    <scope>IDENTIFICATION</scope>
    <source>
        <tissue evidence="3">Whole plant</tissue>
    </source>
</reference>
<evidence type="ECO:0000313" key="3">
    <source>
        <dbReference type="RefSeq" id="XP_052111521.1"/>
    </source>
</evidence>
<dbReference type="GeneID" id="127742826"/>
<protein>
    <submittedName>
        <fullName evidence="3">Uncharacterized mitochondrial protein AtMg00810-like</fullName>
    </submittedName>
</protein>
<proteinExistence type="predicted"/>
<dbReference type="PANTHER" id="PTHR11439">
    <property type="entry name" value="GAG-POL-RELATED RETROTRANSPOSON"/>
    <property type="match status" value="1"/>
</dbReference>
<sequence>MANSAPTPMVASSKLSANDSSHFEDPKLFRSIAGALQYLTLTRPYLTFAVSKIYADWGADADDRKSVSGYCVYLGTNLIAWKNNKQRAVS</sequence>
<organism evidence="2 3">
    <name type="scientific">Arachis duranensis</name>
    <name type="common">Wild peanut</name>
    <dbReference type="NCBI Taxonomy" id="130453"/>
    <lineage>
        <taxon>Eukaryota</taxon>
        <taxon>Viridiplantae</taxon>
        <taxon>Streptophyta</taxon>
        <taxon>Embryophyta</taxon>
        <taxon>Tracheophyta</taxon>
        <taxon>Spermatophyta</taxon>
        <taxon>Magnoliopsida</taxon>
        <taxon>eudicotyledons</taxon>
        <taxon>Gunneridae</taxon>
        <taxon>Pentapetalae</taxon>
        <taxon>rosids</taxon>
        <taxon>fabids</taxon>
        <taxon>Fabales</taxon>
        <taxon>Fabaceae</taxon>
        <taxon>Papilionoideae</taxon>
        <taxon>50 kb inversion clade</taxon>
        <taxon>dalbergioids sensu lato</taxon>
        <taxon>Dalbergieae</taxon>
        <taxon>Pterocarpus clade</taxon>
        <taxon>Arachis</taxon>
    </lineage>
</organism>
<dbReference type="PANTHER" id="PTHR11439:SF483">
    <property type="entry name" value="PEPTIDE SYNTHASE GLIP-LIKE, PUTATIVE (AFU_ORTHOLOGUE AFUA_3G12920)-RELATED"/>
    <property type="match status" value="1"/>
</dbReference>
<dbReference type="AlphaFoldDB" id="A0A9C6T7S6"/>
<dbReference type="RefSeq" id="XP_052111521.1">
    <property type="nucleotide sequence ID" value="XM_052255561.1"/>
</dbReference>
<evidence type="ECO:0000256" key="1">
    <source>
        <dbReference type="SAM" id="MobiDB-lite"/>
    </source>
</evidence>
<feature type="region of interest" description="Disordered" evidence="1">
    <location>
        <begin position="1"/>
        <end position="22"/>
    </location>
</feature>
<gene>
    <name evidence="3" type="primary">LOC127742826</name>
</gene>
<accession>A0A9C6T7S6</accession>
<keyword evidence="2" id="KW-1185">Reference proteome</keyword>
<dbReference type="KEGG" id="adu:127742826"/>